<comment type="caution">
    <text evidence="9">The sequence shown here is derived from an EMBL/GenBank/DDBJ whole genome shotgun (WGS) entry which is preliminary data.</text>
</comment>
<keyword evidence="3 7" id="KW-1133">Transmembrane helix</keyword>
<comment type="subcellular location">
    <subcellularLocation>
        <location evidence="1">Membrane</location>
        <topology evidence="1">Multi-pass membrane protein</topology>
    </subcellularLocation>
</comment>
<dbReference type="EMBL" id="MPGH01000035">
    <property type="protein sequence ID" value="OLN95473.1"/>
    <property type="molecule type" value="Genomic_DNA"/>
</dbReference>
<comment type="similarity">
    <text evidence="5">Belongs to the SAT4 family.</text>
</comment>
<dbReference type="InterPro" id="IPR052337">
    <property type="entry name" value="SAT4-like"/>
</dbReference>
<feature type="transmembrane region" description="Helical" evidence="7">
    <location>
        <begin position="47"/>
        <end position="68"/>
    </location>
</feature>
<accession>A0A1Q8S225</accession>
<dbReference type="Proteomes" id="UP000186583">
    <property type="component" value="Unassembled WGS sequence"/>
</dbReference>
<evidence type="ECO:0000256" key="2">
    <source>
        <dbReference type="ARBA" id="ARBA00022692"/>
    </source>
</evidence>
<dbReference type="AlphaFoldDB" id="A0A1Q8S225"/>
<dbReference type="PANTHER" id="PTHR33048">
    <property type="entry name" value="PTH11-LIKE INTEGRAL MEMBRANE PROTEIN (AFU_ORTHOLOGUE AFUA_5G11245)"/>
    <property type="match status" value="1"/>
</dbReference>
<feature type="region of interest" description="Disordered" evidence="6">
    <location>
        <begin position="318"/>
        <end position="340"/>
    </location>
</feature>
<dbReference type="STRING" id="708187.A0A1Q8S225"/>
<evidence type="ECO:0000256" key="1">
    <source>
        <dbReference type="ARBA" id="ARBA00004141"/>
    </source>
</evidence>
<feature type="transmembrane region" description="Helical" evidence="7">
    <location>
        <begin position="249"/>
        <end position="268"/>
    </location>
</feature>
<reference evidence="9 10" key="1">
    <citation type="submission" date="2016-11" db="EMBL/GenBank/DDBJ databases">
        <title>Draft Genome Assembly of Colletotrichum chlorophyti a pathogen of herbaceous plants.</title>
        <authorList>
            <person name="Gan P."/>
            <person name="Narusaka M."/>
            <person name="Tsushima A."/>
            <person name="Narusaka Y."/>
            <person name="Takano Y."/>
            <person name="Shirasu K."/>
        </authorList>
    </citation>
    <scope>NUCLEOTIDE SEQUENCE [LARGE SCALE GENOMIC DNA]</scope>
    <source>
        <strain evidence="9 10">NTL11</strain>
    </source>
</reference>
<organism evidence="9 10">
    <name type="scientific">Colletotrichum chlorophyti</name>
    <dbReference type="NCBI Taxonomy" id="708187"/>
    <lineage>
        <taxon>Eukaryota</taxon>
        <taxon>Fungi</taxon>
        <taxon>Dikarya</taxon>
        <taxon>Ascomycota</taxon>
        <taxon>Pezizomycotina</taxon>
        <taxon>Sordariomycetes</taxon>
        <taxon>Hypocreomycetidae</taxon>
        <taxon>Glomerellales</taxon>
        <taxon>Glomerellaceae</taxon>
        <taxon>Colletotrichum</taxon>
    </lineage>
</organism>
<keyword evidence="10" id="KW-1185">Reference proteome</keyword>
<feature type="region of interest" description="Disordered" evidence="6">
    <location>
        <begin position="1"/>
        <end position="35"/>
    </location>
</feature>
<feature type="transmembrane region" description="Helical" evidence="7">
    <location>
        <begin position="280"/>
        <end position="303"/>
    </location>
</feature>
<feature type="transmembrane region" description="Helical" evidence="7">
    <location>
        <begin position="139"/>
        <end position="157"/>
    </location>
</feature>
<feature type="compositionally biased region" description="Pro residues" evidence="6">
    <location>
        <begin position="22"/>
        <end position="32"/>
    </location>
</feature>
<evidence type="ECO:0000313" key="10">
    <source>
        <dbReference type="Proteomes" id="UP000186583"/>
    </source>
</evidence>
<feature type="region of interest" description="Disordered" evidence="6">
    <location>
        <begin position="377"/>
        <end position="399"/>
    </location>
</feature>
<protein>
    <recommendedName>
        <fullName evidence="8">Rhodopsin domain-containing protein</fullName>
    </recommendedName>
</protein>
<sequence length="399" mass="44678">MYPSESQPNPAPLPSSTSAPPCSSPLPGPTPDKPLGGVAKTIDRTSLVVICWLNVCTSLVLILLRLFVRWRRNGRLLYDDYWMIFGWLTLFAMAIIQMKQMDSLWWMTLQASGHITPCSPADFRKNHLDWMLWSFPLTYLYWTGLWAVKASFLTAFYRLVTPKTMARRFWYAVTILTVLTYFAGWTAGLLVCDHPSEYFAGECYTPEERERARFAVIFATTCDVTTDLLILAVPIGVLPSLNLDAKKKVGLAVAFSLVLITISIAVLRMWQNLKGDLIDFVAFCLWGNMGLYVALVVGSLPPLKGFFTNGFRRFNRSLRNNQSDTPGQAAARENYGPKTGSRSVMVAESIPLDDMHQSKQLDGGIYVHKTCDIVSERATSPREESEDGVLKSGFAADKL</sequence>
<proteinExistence type="inferred from homology"/>
<evidence type="ECO:0000313" key="9">
    <source>
        <dbReference type="EMBL" id="OLN95473.1"/>
    </source>
</evidence>
<dbReference type="InterPro" id="IPR049326">
    <property type="entry name" value="Rhodopsin_dom_fungi"/>
</dbReference>
<evidence type="ECO:0000256" key="5">
    <source>
        <dbReference type="ARBA" id="ARBA00038359"/>
    </source>
</evidence>
<evidence type="ECO:0000256" key="3">
    <source>
        <dbReference type="ARBA" id="ARBA00022989"/>
    </source>
</evidence>
<keyword evidence="4 7" id="KW-0472">Membrane</keyword>
<dbReference type="OrthoDB" id="444631at2759"/>
<evidence type="ECO:0000256" key="7">
    <source>
        <dbReference type="SAM" id="Phobius"/>
    </source>
</evidence>
<evidence type="ECO:0000256" key="6">
    <source>
        <dbReference type="SAM" id="MobiDB-lite"/>
    </source>
</evidence>
<feature type="transmembrane region" description="Helical" evidence="7">
    <location>
        <begin position="169"/>
        <end position="191"/>
    </location>
</feature>
<feature type="transmembrane region" description="Helical" evidence="7">
    <location>
        <begin position="214"/>
        <end position="237"/>
    </location>
</feature>
<dbReference type="Pfam" id="PF20684">
    <property type="entry name" value="Fung_rhodopsin"/>
    <property type="match status" value="1"/>
</dbReference>
<keyword evidence="2 7" id="KW-0812">Transmembrane</keyword>
<gene>
    <name evidence="9" type="ORF">CCHL11_05161</name>
</gene>
<feature type="domain" description="Rhodopsin" evidence="8">
    <location>
        <begin position="64"/>
        <end position="307"/>
    </location>
</feature>
<name>A0A1Q8S225_9PEZI</name>
<dbReference type="GO" id="GO:0016020">
    <property type="term" value="C:membrane"/>
    <property type="evidence" value="ECO:0007669"/>
    <property type="project" value="UniProtKB-SubCell"/>
</dbReference>
<feature type="transmembrane region" description="Helical" evidence="7">
    <location>
        <begin position="80"/>
        <end position="98"/>
    </location>
</feature>
<evidence type="ECO:0000256" key="4">
    <source>
        <dbReference type="ARBA" id="ARBA00023136"/>
    </source>
</evidence>
<evidence type="ECO:0000259" key="8">
    <source>
        <dbReference type="Pfam" id="PF20684"/>
    </source>
</evidence>
<dbReference type="PANTHER" id="PTHR33048:SF162">
    <property type="entry name" value="SATRATOXIN BIOSYNTHESIS SC1 CLUSTER PROTEIN 4"/>
    <property type="match status" value="1"/>
</dbReference>